<accession>C5BJG4</accession>
<protein>
    <submittedName>
        <fullName evidence="1">Uncharacterized protein</fullName>
    </submittedName>
</protein>
<dbReference type="HOGENOM" id="CLU_1569912_0_0_6"/>
<evidence type="ECO:0000313" key="1">
    <source>
        <dbReference type="EMBL" id="ACR12460.1"/>
    </source>
</evidence>
<dbReference type="KEGG" id="ttu:TERTU_2178"/>
<gene>
    <name evidence="1" type="ordered locus">TERTU_2178</name>
</gene>
<dbReference type="EMBL" id="CP001614">
    <property type="protein sequence ID" value="ACR12460.1"/>
    <property type="molecule type" value="Genomic_DNA"/>
</dbReference>
<name>C5BJG4_TERTT</name>
<dbReference type="Proteomes" id="UP000009080">
    <property type="component" value="Chromosome"/>
</dbReference>
<proteinExistence type="predicted"/>
<dbReference type="AlphaFoldDB" id="C5BJG4"/>
<evidence type="ECO:0000313" key="2">
    <source>
        <dbReference type="Proteomes" id="UP000009080"/>
    </source>
</evidence>
<reference evidence="1 2" key="1">
    <citation type="journal article" date="2009" name="PLoS ONE">
        <title>The complete genome of Teredinibacter turnerae T7901: an intracellular endosymbiont of marine wood-boring bivalves (shipworms).</title>
        <authorList>
            <person name="Yang J.C."/>
            <person name="Madupu R."/>
            <person name="Durkin A.S."/>
            <person name="Ekborg N.A."/>
            <person name="Pedamallu C.S."/>
            <person name="Hostetler J.B."/>
            <person name="Radune D."/>
            <person name="Toms B.S."/>
            <person name="Henrissat B."/>
            <person name="Coutinho P.M."/>
            <person name="Schwarz S."/>
            <person name="Field L."/>
            <person name="Trindade-Silva A.E."/>
            <person name="Soares C.A.G."/>
            <person name="Elshahawi S."/>
            <person name="Hanora A."/>
            <person name="Schmidt E.W."/>
            <person name="Haygood M.G."/>
            <person name="Posfai J."/>
            <person name="Benner J."/>
            <person name="Madinger C."/>
            <person name="Nove J."/>
            <person name="Anton B."/>
            <person name="Chaudhary K."/>
            <person name="Foster J."/>
            <person name="Holman A."/>
            <person name="Kumar S."/>
            <person name="Lessard P.A."/>
            <person name="Luyten Y.A."/>
            <person name="Slatko B."/>
            <person name="Wood N."/>
            <person name="Wu B."/>
            <person name="Teplitski M."/>
            <person name="Mougous J.D."/>
            <person name="Ward N."/>
            <person name="Eisen J.A."/>
            <person name="Badger J.H."/>
            <person name="Distel D.L."/>
        </authorList>
    </citation>
    <scope>NUCLEOTIDE SEQUENCE [LARGE SCALE GENOMIC DNA]</scope>
    <source>
        <strain evidence="2">ATCC 39867 / T7901</strain>
    </source>
</reference>
<sequence length="170" mass="19716">MASPHYRKTPLHKKMPVTKALEHTMKKLLALILILLSPLAYTQDLVVVLDLKFIKETEDAAAWMCYGESDEDCHPWAYFYVFEAKVKKVISGELSKNKIRVLFGRHALKKGSHKSVIATLSKLEKSKEADYQILEWGTIKEMYCFSHDENKIYNVRLESSDIDLKCYEQE</sequence>
<keyword evidence="2" id="KW-1185">Reference proteome</keyword>
<organism evidence="1 2">
    <name type="scientific">Teredinibacter turnerae (strain ATCC 39867 / T7901)</name>
    <dbReference type="NCBI Taxonomy" id="377629"/>
    <lineage>
        <taxon>Bacteria</taxon>
        <taxon>Pseudomonadati</taxon>
        <taxon>Pseudomonadota</taxon>
        <taxon>Gammaproteobacteria</taxon>
        <taxon>Cellvibrionales</taxon>
        <taxon>Cellvibrionaceae</taxon>
        <taxon>Teredinibacter</taxon>
    </lineage>
</organism>